<feature type="domain" description="Putative amidase" evidence="1">
    <location>
        <begin position="133"/>
        <end position="286"/>
    </location>
</feature>
<dbReference type="EMBL" id="JAUSUB010000049">
    <property type="protein sequence ID" value="MDQ0273768.1"/>
    <property type="molecule type" value="Genomic_DNA"/>
</dbReference>
<name>A0ABU0ATK0_9BACI</name>
<reference evidence="2 3" key="1">
    <citation type="submission" date="2023-07" db="EMBL/GenBank/DDBJ databases">
        <title>Genomic Encyclopedia of Type Strains, Phase IV (KMG-IV): sequencing the most valuable type-strain genomes for metagenomic binning, comparative biology and taxonomic classification.</title>
        <authorList>
            <person name="Goeker M."/>
        </authorList>
    </citation>
    <scope>NUCLEOTIDE SEQUENCE [LARGE SCALE GENOMIC DNA]</scope>
    <source>
        <strain evidence="2 3">DSM 23494</strain>
    </source>
</reference>
<dbReference type="Pfam" id="PF12671">
    <property type="entry name" value="Amidase_6"/>
    <property type="match status" value="1"/>
</dbReference>
<sequence>MRAQLQEQLEKRVKQCVQESLELGQTCPKIERKKESMMKRKAEIVKAKATGRLKEFGGKVNEITTVNYEAHFQYLVKHKGAFFIEEEVEERVAEFYKDVLVEDTEKNPYVSVDESNFILLEDEVDERDYKHFKYDRLKAVQYAENWWNSHNPAFKSFEVNCTNYISQCLHAGGGQMRGYPNRGKGWWMRDNNWSYSWSVAHSMRMYLSGSTIGIRAKEVSSPDDLLHGDVICYDFQGDGRYDHTTIVTGHDADGMPLVNANTSNSRKRYWAYEDSTAYTPNIKYKFFTIFDEAKVK</sequence>
<dbReference type="PANTHER" id="PTHR40032:SF1">
    <property type="entry name" value="EXPORTED PROTEIN"/>
    <property type="match status" value="1"/>
</dbReference>
<proteinExistence type="predicted"/>
<dbReference type="InterPro" id="IPR024301">
    <property type="entry name" value="Amidase_6"/>
</dbReference>
<comment type="caution">
    <text evidence="2">The sequence shown here is derived from an EMBL/GenBank/DDBJ whole genome shotgun (WGS) entry which is preliminary data.</text>
</comment>
<evidence type="ECO:0000313" key="3">
    <source>
        <dbReference type="Proteomes" id="UP001238088"/>
    </source>
</evidence>
<accession>A0ABU0ATK0</accession>
<keyword evidence="3" id="KW-1185">Reference proteome</keyword>
<dbReference type="Proteomes" id="UP001238088">
    <property type="component" value="Unassembled WGS sequence"/>
</dbReference>
<evidence type="ECO:0000259" key="1">
    <source>
        <dbReference type="Pfam" id="PF12671"/>
    </source>
</evidence>
<gene>
    <name evidence="2" type="ORF">J2S17_005700</name>
</gene>
<dbReference type="RefSeq" id="WP_307480326.1">
    <property type="nucleotide sequence ID" value="NZ_JAUSUB010000049.1"/>
</dbReference>
<organism evidence="2 3">
    <name type="scientific">Cytobacillus purgationiresistens</name>
    <dbReference type="NCBI Taxonomy" id="863449"/>
    <lineage>
        <taxon>Bacteria</taxon>
        <taxon>Bacillati</taxon>
        <taxon>Bacillota</taxon>
        <taxon>Bacilli</taxon>
        <taxon>Bacillales</taxon>
        <taxon>Bacillaceae</taxon>
        <taxon>Cytobacillus</taxon>
    </lineage>
</organism>
<protein>
    <submittedName>
        <fullName evidence="2">Esterase/lipase</fullName>
    </submittedName>
</protein>
<evidence type="ECO:0000313" key="2">
    <source>
        <dbReference type="EMBL" id="MDQ0273768.1"/>
    </source>
</evidence>
<dbReference type="PANTHER" id="PTHR40032">
    <property type="entry name" value="EXPORTED PROTEIN-RELATED"/>
    <property type="match status" value="1"/>
</dbReference>